<protein>
    <submittedName>
        <fullName evidence="1">Uncharacterized protein</fullName>
    </submittedName>
</protein>
<name>A0A835UF67_VANPL</name>
<reference evidence="1 2" key="1">
    <citation type="journal article" date="2020" name="Nat. Food">
        <title>A phased Vanilla planifolia genome enables genetic improvement of flavour and production.</title>
        <authorList>
            <person name="Hasing T."/>
            <person name="Tang H."/>
            <person name="Brym M."/>
            <person name="Khazi F."/>
            <person name="Huang T."/>
            <person name="Chambers A.H."/>
        </authorList>
    </citation>
    <scope>NUCLEOTIDE SEQUENCE [LARGE SCALE GENOMIC DNA]</scope>
    <source>
        <tissue evidence="1">Leaf</tissue>
    </source>
</reference>
<evidence type="ECO:0000313" key="1">
    <source>
        <dbReference type="EMBL" id="KAG0460779.1"/>
    </source>
</evidence>
<comment type="caution">
    <text evidence="1">The sequence shown here is derived from an EMBL/GenBank/DDBJ whole genome shotgun (WGS) entry which is preliminary data.</text>
</comment>
<dbReference type="EMBL" id="JADCNL010000011">
    <property type="protein sequence ID" value="KAG0460779.1"/>
    <property type="molecule type" value="Genomic_DNA"/>
</dbReference>
<proteinExistence type="predicted"/>
<dbReference type="AlphaFoldDB" id="A0A835UF67"/>
<accession>A0A835UF67</accession>
<evidence type="ECO:0000313" key="2">
    <source>
        <dbReference type="Proteomes" id="UP000636800"/>
    </source>
</evidence>
<keyword evidence="2" id="KW-1185">Reference proteome</keyword>
<dbReference type="PROSITE" id="PS51257">
    <property type="entry name" value="PROKAR_LIPOPROTEIN"/>
    <property type="match status" value="1"/>
</dbReference>
<organism evidence="1 2">
    <name type="scientific">Vanilla planifolia</name>
    <name type="common">Vanilla</name>
    <dbReference type="NCBI Taxonomy" id="51239"/>
    <lineage>
        <taxon>Eukaryota</taxon>
        <taxon>Viridiplantae</taxon>
        <taxon>Streptophyta</taxon>
        <taxon>Embryophyta</taxon>
        <taxon>Tracheophyta</taxon>
        <taxon>Spermatophyta</taxon>
        <taxon>Magnoliopsida</taxon>
        <taxon>Liliopsida</taxon>
        <taxon>Asparagales</taxon>
        <taxon>Orchidaceae</taxon>
        <taxon>Vanilloideae</taxon>
        <taxon>Vanilleae</taxon>
        <taxon>Vanilla</taxon>
    </lineage>
</organism>
<dbReference type="OrthoDB" id="1668230at2759"/>
<sequence>MCGRVGGAQSCGCTAGCGGGLSLWSALGCYGRNRSAVSAQLASRHGLMWVRTAQQFDTDLFGSAGVNVARRRSVQVELSRRG</sequence>
<dbReference type="Proteomes" id="UP000636800">
    <property type="component" value="Chromosome 11"/>
</dbReference>
<gene>
    <name evidence="1" type="ORF">HPP92_021076</name>
</gene>